<dbReference type="NCBIfam" id="TIGR03830">
    <property type="entry name" value="CxxCG_CxxCG_HTH"/>
    <property type="match status" value="1"/>
</dbReference>
<dbReference type="RefSeq" id="WP_283484513.1">
    <property type="nucleotide sequence ID" value="NZ_CP143316.1"/>
</dbReference>
<protein>
    <recommendedName>
        <fullName evidence="2">HTH cro/C1-type domain-containing protein</fullName>
    </recommendedName>
</protein>
<sequence length="150" mass="16058">MTNPVCPTTGAPMQRGVRPMTLDYKGASITFDMPGWYCEESGESIHTGEDMKVSDRALNRLKAEREGLPSPEEVKRIRTKLGLTQEQAGELIGGGPRAFQKYEAGDLLPSRAIGSALALLDHDPSGLAVLSARPHPAPTSPSFGELRAGD</sequence>
<feature type="region of interest" description="Disordered" evidence="1">
    <location>
        <begin position="130"/>
        <end position="150"/>
    </location>
</feature>
<evidence type="ECO:0000313" key="3">
    <source>
        <dbReference type="EMBL" id="BDV36530.1"/>
    </source>
</evidence>
<evidence type="ECO:0000256" key="1">
    <source>
        <dbReference type="SAM" id="MobiDB-lite"/>
    </source>
</evidence>
<name>A0ABM8EEQ2_9HYPH</name>
<dbReference type="Proteomes" id="UP001317629">
    <property type="component" value="Plasmid pSS37A-Re-2"/>
</dbReference>
<geneLocation type="plasmid" evidence="3 4">
    <name>pSS37A-Re-2</name>
</geneLocation>
<dbReference type="InterPro" id="IPR032758">
    <property type="entry name" value="MqsA/HigA-2"/>
</dbReference>
<keyword evidence="4" id="KW-1185">Reference proteome</keyword>
<gene>
    <name evidence="3" type="ORF">SS37A_40600</name>
</gene>
<dbReference type="SMART" id="SM00530">
    <property type="entry name" value="HTH_XRE"/>
    <property type="match status" value="1"/>
</dbReference>
<proteinExistence type="predicted"/>
<organism evidence="3 4">
    <name type="scientific">Methylocystis iwaonis</name>
    <dbReference type="NCBI Taxonomy" id="2885079"/>
    <lineage>
        <taxon>Bacteria</taxon>
        <taxon>Pseudomonadati</taxon>
        <taxon>Pseudomonadota</taxon>
        <taxon>Alphaproteobacteria</taxon>
        <taxon>Hyphomicrobiales</taxon>
        <taxon>Methylocystaceae</taxon>
        <taxon>Methylocystis</taxon>
    </lineage>
</organism>
<keyword evidence="3" id="KW-0614">Plasmid</keyword>
<feature type="domain" description="HTH cro/C1-type" evidence="2">
    <location>
        <begin position="74"/>
        <end position="127"/>
    </location>
</feature>
<dbReference type="InterPro" id="IPR010982">
    <property type="entry name" value="Lambda_DNA-bd_dom_sf"/>
</dbReference>
<reference evidence="3 4" key="1">
    <citation type="journal article" date="2023" name="Int. J. Syst. Evol. Microbiol.">
        <title>Methylocystis iwaonis sp. nov., a type II methane-oxidizing bacterium from surface soil of a rice paddy field in Japan, and emended description of the genus Methylocystis (ex Whittenbury et al. 1970) Bowman et al. 1993.</title>
        <authorList>
            <person name="Kaise H."/>
            <person name="Sawadogo J.B."/>
            <person name="Alam M.S."/>
            <person name="Ueno C."/>
            <person name="Dianou D."/>
            <person name="Shinjo R."/>
            <person name="Asakawa S."/>
        </authorList>
    </citation>
    <scope>NUCLEOTIDE SEQUENCE [LARGE SCALE GENOMIC DNA]</scope>
    <source>
        <strain evidence="3 4">SS37A-Re</strain>
    </source>
</reference>
<dbReference type="NCBIfam" id="TIGR03831">
    <property type="entry name" value="YgiT_finger"/>
    <property type="match status" value="1"/>
</dbReference>
<dbReference type="SUPFAM" id="SSF47413">
    <property type="entry name" value="lambda repressor-like DNA-binding domains"/>
    <property type="match status" value="1"/>
</dbReference>
<evidence type="ECO:0000259" key="2">
    <source>
        <dbReference type="PROSITE" id="PS50943"/>
    </source>
</evidence>
<dbReference type="CDD" id="cd00093">
    <property type="entry name" value="HTH_XRE"/>
    <property type="match status" value="1"/>
</dbReference>
<dbReference type="EMBL" id="AP027144">
    <property type="protein sequence ID" value="BDV36530.1"/>
    <property type="molecule type" value="Genomic_DNA"/>
</dbReference>
<dbReference type="PROSITE" id="PS50943">
    <property type="entry name" value="HTH_CROC1"/>
    <property type="match status" value="1"/>
</dbReference>
<evidence type="ECO:0000313" key="4">
    <source>
        <dbReference type="Proteomes" id="UP001317629"/>
    </source>
</evidence>
<dbReference type="InterPro" id="IPR022453">
    <property type="entry name" value="Znf_MqsA-type"/>
</dbReference>
<dbReference type="Gene3D" id="3.10.20.860">
    <property type="match status" value="1"/>
</dbReference>
<dbReference type="InterPro" id="IPR022452">
    <property type="entry name" value="MqsA"/>
</dbReference>
<dbReference type="InterPro" id="IPR001387">
    <property type="entry name" value="Cro/C1-type_HTH"/>
</dbReference>
<dbReference type="Pfam" id="PF15731">
    <property type="entry name" value="MqsA_antitoxin"/>
    <property type="match status" value="1"/>
</dbReference>
<accession>A0ABM8EEQ2</accession>
<dbReference type="Gene3D" id="1.10.260.40">
    <property type="entry name" value="lambda repressor-like DNA-binding domains"/>
    <property type="match status" value="1"/>
</dbReference>